<comment type="subcellular location">
    <subcellularLocation>
        <location evidence="1">Nucleus inner membrane</location>
        <topology evidence="1">Multi-pass membrane protein</topology>
    </subcellularLocation>
</comment>
<dbReference type="GO" id="GO:0005637">
    <property type="term" value="C:nuclear inner membrane"/>
    <property type="evidence" value="ECO:0007669"/>
    <property type="project" value="UniProtKB-SubCell"/>
</dbReference>
<sequence>MIANVLSVIVSACSFLFTSYVLCRLTYFLSSHDIHIHSDDSTEQAAFSNLFLDMLLLTVFILQHSLMASNRFKQICCNLYIEHLSRSIYNACNSVIVNFLINNWQQVPFYHFWHFSTSSSTVSILFNSLHVFAWSYIYSGCIMMDIAELYGLKQVFYRISGRNSPLDNKSTELKRYMNHMRHPSFTGFLIVLWLYPFMSLDRMLLAIVFTGYMVVRWTTDPEDYNYHVRYFQQKQMELS</sequence>
<keyword evidence="5 8" id="KW-0472">Membrane</keyword>
<evidence type="ECO:0000256" key="1">
    <source>
        <dbReference type="ARBA" id="ARBA00004473"/>
    </source>
</evidence>
<evidence type="ECO:0000313" key="10">
    <source>
        <dbReference type="RefSeq" id="XP_014486471.1"/>
    </source>
</evidence>
<protein>
    <recommendedName>
        <fullName evidence="7">Nuclear envelope membrane protein</fullName>
    </recommendedName>
    <alternativeName>
        <fullName evidence="6">Nuclear rim protein</fullName>
    </alternativeName>
</protein>
<evidence type="ECO:0000256" key="2">
    <source>
        <dbReference type="ARBA" id="ARBA00010631"/>
    </source>
</evidence>
<dbReference type="InterPro" id="IPR033580">
    <property type="entry name" value="Nurim-like"/>
</dbReference>
<proteinExistence type="inferred from homology"/>
<keyword evidence="4 8" id="KW-1133">Transmembrane helix</keyword>
<evidence type="ECO:0000256" key="5">
    <source>
        <dbReference type="ARBA" id="ARBA00023136"/>
    </source>
</evidence>
<evidence type="ECO:0000256" key="4">
    <source>
        <dbReference type="ARBA" id="ARBA00022989"/>
    </source>
</evidence>
<evidence type="ECO:0000256" key="8">
    <source>
        <dbReference type="SAM" id="Phobius"/>
    </source>
</evidence>
<dbReference type="Proteomes" id="UP000515204">
    <property type="component" value="Unplaced"/>
</dbReference>
<accession>A0A6P3Y649</accession>
<evidence type="ECO:0000313" key="9">
    <source>
        <dbReference type="Proteomes" id="UP000515204"/>
    </source>
</evidence>
<keyword evidence="9" id="KW-1185">Reference proteome</keyword>
<keyword evidence="3 8" id="KW-0812">Transmembrane</keyword>
<dbReference type="GeneID" id="106750557"/>
<dbReference type="OrthoDB" id="10050858at2759"/>
<feature type="transmembrane region" description="Helical" evidence="8">
    <location>
        <begin position="185"/>
        <end position="215"/>
    </location>
</feature>
<feature type="transmembrane region" description="Helical" evidence="8">
    <location>
        <begin position="124"/>
        <end position="144"/>
    </location>
</feature>
<dbReference type="RefSeq" id="XP_014486471.1">
    <property type="nucleotide sequence ID" value="XM_014630985.1"/>
</dbReference>
<name>A0A6P3Y649_DINQU</name>
<evidence type="ECO:0000256" key="6">
    <source>
        <dbReference type="ARBA" id="ARBA00031700"/>
    </source>
</evidence>
<organism evidence="9 10">
    <name type="scientific">Dinoponera quadriceps</name>
    <name type="common">South American ant</name>
    <dbReference type="NCBI Taxonomy" id="609295"/>
    <lineage>
        <taxon>Eukaryota</taxon>
        <taxon>Metazoa</taxon>
        <taxon>Ecdysozoa</taxon>
        <taxon>Arthropoda</taxon>
        <taxon>Hexapoda</taxon>
        <taxon>Insecta</taxon>
        <taxon>Pterygota</taxon>
        <taxon>Neoptera</taxon>
        <taxon>Endopterygota</taxon>
        <taxon>Hymenoptera</taxon>
        <taxon>Apocrita</taxon>
        <taxon>Aculeata</taxon>
        <taxon>Formicoidea</taxon>
        <taxon>Formicidae</taxon>
        <taxon>Ponerinae</taxon>
        <taxon>Ponerini</taxon>
        <taxon>Dinoponera</taxon>
    </lineage>
</organism>
<dbReference type="PANTHER" id="PTHR31040">
    <property type="entry name" value="NURIM"/>
    <property type="match status" value="1"/>
</dbReference>
<dbReference type="PANTHER" id="PTHR31040:SF1">
    <property type="entry name" value="NURIM"/>
    <property type="match status" value="1"/>
</dbReference>
<feature type="transmembrane region" description="Helical" evidence="8">
    <location>
        <begin position="47"/>
        <end position="66"/>
    </location>
</feature>
<gene>
    <name evidence="10" type="primary">LOC106750557</name>
</gene>
<dbReference type="KEGG" id="dqu:106750557"/>
<dbReference type="AlphaFoldDB" id="A0A6P3Y649"/>
<evidence type="ECO:0000256" key="7">
    <source>
        <dbReference type="ARBA" id="ARBA00032957"/>
    </source>
</evidence>
<reference evidence="10" key="1">
    <citation type="submission" date="2025-08" db="UniProtKB">
        <authorList>
            <consortium name="RefSeq"/>
        </authorList>
    </citation>
    <scope>IDENTIFICATION</scope>
</reference>
<evidence type="ECO:0000256" key="3">
    <source>
        <dbReference type="ARBA" id="ARBA00022692"/>
    </source>
</evidence>
<comment type="similarity">
    <text evidence="2">Belongs to the nurim family.</text>
</comment>